<dbReference type="EC" id="3.2.-.-" evidence="4"/>
<keyword evidence="2 4" id="KW-0326">Glycosidase</keyword>
<dbReference type="InterPro" id="IPR036452">
    <property type="entry name" value="Ribo_hydro-like"/>
</dbReference>
<evidence type="ECO:0000256" key="2">
    <source>
        <dbReference type="ARBA" id="ARBA00023295"/>
    </source>
</evidence>
<evidence type="ECO:0000313" key="4">
    <source>
        <dbReference type="EMBL" id="SCJ91027.1"/>
    </source>
</evidence>
<name>A0A1C6KA54_9FIRM</name>
<dbReference type="EMBL" id="FMHG01000005">
    <property type="protein sequence ID" value="SCJ91027.1"/>
    <property type="molecule type" value="Genomic_DNA"/>
</dbReference>
<reference evidence="4" key="1">
    <citation type="submission" date="2015-09" db="EMBL/GenBank/DDBJ databases">
        <authorList>
            <consortium name="Pathogen Informatics"/>
        </authorList>
    </citation>
    <scope>NUCLEOTIDE SEQUENCE</scope>
    <source>
        <strain evidence="4">2789STDY5834896</strain>
    </source>
</reference>
<dbReference type="PANTHER" id="PTHR12304:SF4">
    <property type="entry name" value="URIDINE NUCLEOSIDASE"/>
    <property type="match status" value="1"/>
</dbReference>
<organism evidence="4">
    <name type="scientific">uncultured Anaerotruncus sp</name>
    <dbReference type="NCBI Taxonomy" id="905011"/>
    <lineage>
        <taxon>Bacteria</taxon>
        <taxon>Bacillati</taxon>
        <taxon>Bacillota</taxon>
        <taxon>Clostridia</taxon>
        <taxon>Eubacteriales</taxon>
        <taxon>Oscillospiraceae</taxon>
        <taxon>Anaerotruncus</taxon>
        <taxon>environmental samples</taxon>
    </lineage>
</organism>
<gene>
    <name evidence="4" type="primary">rihA_32</name>
    <name evidence="4" type="ORF">SAMEA3545359_02784</name>
</gene>
<dbReference type="GO" id="GO:0005829">
    <property type="term" value="C:cytosol"/>
    <property type="evidence" value="ECO:0007669"/>
    <property type="project" value="TreeGrafter"/>
</dbReference>
<proteinExistence type="predicted"/>
<dbReference type="Pfam" id="PF01156">
    <property type="entry name" value="IU_nuc_hydro"/>
    <property type="match status" value="1"/>
</dbReference>
<keyword evidence="1 4" id="KW-0378">Hydrolase</keyword>
<dbReference type="InterPro" id="IPR023186">
    <property type="entry name" value="IUNH"/>
</dbReference>
<dbReference type="AlphaFoldDB" id="A0A1C6KA54"/>
<dbReference type="InterPro" id="IPR001910">
    <property type="entry name" value="Inosine/uridine_hydrolase_dom"/>
</dbReference>
<dbReference type="SUPFAM" id="SSF53590">
    <property type="entry name" value="Nucleoside hydrolase"/>
    <property type="match status" value="1"/>
</dbReference>
<dbReference type="GO" id="GO:0008477">
    <property type="term" value="F:purine nucleosidase activity"/>
    <property type="evidence" value="ECO:0007669"/>
    <property type="project" value="TreeGrafter"/>
</dbReference>
<feature type="domain" description="Inosine/uridine-preferring nucleoside hydrolase" evidence="3">
    <location>
        <begin position="7"/>
        <end position="321"/>
    </location>
</feature>
<accession>A0A1C6KA54</accession>
<dbReference type="GO" id="GO:0045437">
    <property type="term" value="F:uridine nucleosidase activity"/>
    <property type="evidence" value="ECO:0007669"/>
    <property type="project" value="UniProtKB-ARBA"/>
</dbReference>
<protein>
    <submittedName>
        <fullName evidence="4">Pyrimidine-specific ribonucleoside hydrolase rihA</fullName>
        <ecNumber evidence="4">3.2.-.-</ecNumber>
    </submittedName>
</protein>
<dbReference type="PROSITE" id="PS01247">
    <property type="entry name" value="IUNH"/>
    <property type="match status" value="1"/>
</dbReference>
<dbReference type="PANTHER" id="PTHR12304">
    <property type="entry name" value="INOSINE-URIDINE PREFERRING NUCLEOSIDE HYDROLASE"/>
    <property type="match status" value="1"/>
</dbReference>
<sequence>MDTKKKVILDVDTGSDDAIAIMLAVLSGKLDVVGITVTQGNKPLPNCVENTLRVLDLMGVGDKIPVCPGCPAPMVRTLTPGRYANNPENQVQAHNKKGEPIDLHPAYLPAPPAHSKPQNMHACTFLVETIKQSKEKITIIPVGPATNVGMAFRMDPTIADNVEEVVFMGGSVDKGNITPVGEANFVHDPEAVKIIIDSGVKCRIIGLNATHSAEFYREDADAYLAIGNAAGKLAHDLMYNRIEVGEALGWTQDGGDALHDALAVASVIDPTVITDLRQEPCDMDINGGAGDGQLIVDHRGGQDPNANTFVAYKADKKKFFQMIYDALKNQK</sequence>
<dbReference type="InterPro" id="IPR015910">
    <property type="entry name" value="I/U_nuclsd_hydro_CS"/>
</dbReference>
<dbReference type="Gene3D" id="3.90.245.10">
    <property type="entry name" value="Ribonucleoside hydrolase-like"/>
    <property type="match status" value="1"/>
</dbReference>
<dbReference type="GO" id="GO:0006152">
    <property type="term" value="P:purine nucleoside catabolic process"/>
    <property type="evidence" value="ECO:0007669"/>
    <property type="project" value="TreeGrafter"/>
</dbReference>
<evidence type="ECO:0000256" key="1">
    <source>
        <dbReference type="ARBA" id="ARBA00022801"/>
    </source>
</evidence>
<evidence type="ECO:0000259" key="3">
    <source>
        <dbReference type="Pfam" id="PF01156"/>
    </source>
</evidence>